<evidence type="ECO:0000259" key="2">
    <source>
        <dbReference type="Pfam" id="PF00156"/>
    </source>
</evidence>
<feature type="domain" description="Phosphoribosyltransferase" evidence="2">
    <location>
        <begin position="192"/>
        <end position="235"/>
    </location>
</feature>
<evidence type="ECO:0000313" key="5">
    <source>
        <dbReference type="Proteomes" id="UP000249239"/>
    </source>
</evidence>
<keyword evidence="5" id="KW-1185">Reference proteome</keyword>
<dbReference type="RefSeq" id="WP_111445500.1">
    <property type="nucleotide sequence ID" value="NZ_QKZK01000012.1"/>
</dbReference>
<dbReference type="Gene3D" id="3.40.50.2020">
    <property type="match status" value="1"/>
</dbReference>
<dbReference type="InterPro" id="IPR051910">
    <property type="entry name" value="ComF/GntX_DNA_util-trans"/>
</dbReference>
<proteinExistence type="inferred from homology"/>
<sequence length="241" mass="27384">MSLTRLSPSPLRKYREALSHLIFPRMCILCHNPLLAKEKGICRHCTEKLPFTRIEGTKGNVVEQLFWGKVPIERAAALLNFRKGERPQKILHYIKYRNAKDLAIHMGNVMGERLLQNGMMHDIDLIVPVPLHPRRLKKRGYNQSELIAQGIAQATGITRHSNILIRTTHTETQTRKNRFDRFNNVNRVFELDRPEHIAGKHILLVDDVITTGSTLEACADRLVAIPGTRVSVAALAMAMGY</sequence>
<comment type="similarity">
    <text evidence="1">Belongs to the ComF/GntX family.</text>
</comment>
<dbReference type="CDD" id="cd06223">
    <property type="entry name" value="PRTases_typeI"/>
    <property type="match status" value="1"/>
</dbReference>
<accession>A0A2W7NZP2</accession>
<dbReference type="InterPro" id="IPR044005">
    <property type="entry name" value="DZR_2"/>
</dbReference>
<feature type="domain" description="Double zinc ribbon" evidence="3">
    <location>
        <begin position="19"/>
        <end position="51"/>
    </location>
</feature>
<dbReference type="InterPro" id="IPR029057">
    <property type="entry name" value="PRTase-like"/>
</dbReference>
<dbReference type="PANTHER" id="PTHR47505:SF1">
    <property type="entry name" value="DNA UTILIZATION PROTEIN YHGH"/>
    <property type="match status" value="1"/>
</dbReference>
<dbReference type="Pfam" id="PF00156">
    <property type="entry name" value="Pribosyltran"/>
    <property type="match status" value="1"/>
</dbReference>
<dbReference type="Pfam" id="PF18912">
    <property type="entry name" value="DZR_2"/>
    <property type="match status" value="1"/>
</dbReference>
<evidence type="ECO:0000313" key="4">
    <source>
        <dbReference type="EMBL" id="PZX16682.1"/>
    </source>
</evidence>
<evidence type="ECO:0000256" key="1">
    <source>
        <dbReference type="ARBA" id="ARBA00008007"/>
    </source>
</evidence>
<dbReference type="EMBL" id="QKZK01000012">
    <property type="protein sequence ID" value="PZX16682.1"/>
    <property type="molecule type" value="Genomic_DNA"/>
</dbReference>
<organism evidence="4 5">
    <name type="scientific">Breznakibacter xylanolyticus</name>
    <dbReference type="NCBI Taxonomy" id="990"/>
    <lineage>
        <taxon>Bacteria</taxon>
        <taxon>Pseudomonadati</taxon>
        <taxon>Bacteroidota</taxon>
        <taxon>Bacteroidia</taxon>
        <taxon>Marinilabiliales</taxon>
        <taxon>Marinilabiliaceae</taxon>
        <taxon>Breznakibacter</taxon>
    </lineage>
</organism>
<protein>
    <submittedName>
        <fullName evidence="4">ComF family protein</fullName>
    </submittedName>
</protein>
<gene>
    <name evidence="4" type="ORF">LX69_01752</name>
</gene>
<dbReference type="AlphaFoldDB" id="A0A2W7NZP2"/>
<dbReference type="PANTHER" id="PTHR47505">
    <property type="entry name" value="DNA UTILIZATION PROTEIN YHGH"/>
    <property type="match status" value="1"/>
</dbReference>
<reference evidence="4 5" key="1">
    <citation type="submission" date="2018-06" db="EMBL/GenBank/DDBJ databases">
        <title>Genomic Encyclopedia of Archaeal and Bacterial Type Strains, Phase II (KMG-II): from individual species to whole genera.</title>
        <authorList>
            <person name="Goeker M."/>
        </authorList>
    </citation>
    <scope>NUCLEOTIDE SEQUENCE [LARGE SCALE GENOMIC DNA]</scope>
    <source>
        <strain evidence="4 5">DSM 6779</strain>
    </source>
</reference>
<comment type="caution">
    <text evidence="4">The sequence shown here is derived from an EMBL/GenBank/DDBJ whole genome shotgun (WGS) entry which is preliminary data.</text>
</comment>
<dbReference type="InterPro" id="IPR000836">
    <property type="entry name" value="PRTase_dom"/>
</dbReference>
<dbReference type="Proteomes" id="UP000249239">
    <property type="component" value="Unassembled WGS sequence"/>
</dbReference>
<dbReference type="OrthoDB" id="9779910at2"/>
<evidence type="ECO:0000259" key="3">
    <source>
        <dbReference type="Pfam" id="PF18912"/>
    </source>
</evidence>
<name>A0A2W7NZP2_9BACT</name>
<dbReference type="SUPFAM" id="SSF53271">
    <property type="entry name" value="PRTase-like"/>
    <property type="match status" value="1"/>
</dbReference>